<reference evidence="9 10" key="1">
    <citation type="submission" date="2021-08" db="EMBL/GenBank/DDBJ databases">
        <title>WGS of actinomycetes from Thailand.</title>
        <authorList>
            <person name="Thawai C."/>
        </authorList>
    </citation>
    <scope>NUCLEOTIDE SEQUENCE [LARGE SCALE GENOMIC DNA]</scope>
    <source>
        <strain evidence="9 10">PLK6-54</strain>
    </source>
</reference>
<evidence type="ECO:0000256" key="7">
    <source>
        <dbReference type="SAM" id="MobiDB-lite"/>
    </source>
</evidence>
<evidence type="ECO:0000313" key="10">
    <source>
        <dbReference type="Proteomes" id="UP000778578"/>
    </source>
</evidence>
<sequence length="693" mass="70769">MRIDVLGAVRARHEDGGPVALGGPRHREVLARLVAAGGRIVTTDTLVADLWPDPPAGAVGALRTFVAALRRALEPGRPPRTPPRVLVTEGPGYALRLPREAVDAHRFEDALTAARARPQAVAALSEALASWRGPAYADVTDSPWAQRERARLEELRLEAVEVRAGLVLECGQDAGLAAELGAHVLEHPWREPAWGLLARALYRQGRQADALATLRRARTMLGEQLGLDPGPDLARLETAILTRSPALDPPRPPAGRQPGGGAGPFPAADPAARPGTATGQQATPGNGEPLLPGAGLGPRTTVEVARSLALAGGDALVSSRWHRLAAIGAAARTGDAVLTARVIGAYDVPALWSRADDPAQSAAVVAAAERALTALGPGGPPGLRARLLATVAVESRPADLSDAARERAGQAAGQALALARELRAAGRGQAAGGGEDAGALAFALNGVFLQSFTRPGLAARRDEIGAEITAVAGRHRLPAFAILGHLVRLQSASALGDLERAAGFAAAAEELAADTEAPLVAVLTAWLRARVAAEGGVTAGGPSPAAAAAAYRAADAGLAAAGMPGLHRGLLPLALLGLALLHGRPAPADPALDWGPYRPWAEPLLRMAEGRTDAARAALAAVPDPPHDHLQEALWCLTAHAAVLLGERPAAARAVSALRPARTEIAGAASGMLTLGPVAGYLARAQACAAGTG</sequence>
<accession>A0ABS7QIZ7</accession>
<comment type="similarity">
    <text evidence="1">Belongs to the AfsR/DnrI/RedD regulatory family.</text>
</comment>
<keyword evidence="10" id="KW-1185">Reference proteome</keyword>
<feature type="compositionally biased region" description="Low complexity" evidence="7">
    <location>
        <begin position="284"/>
        <end position="293"/>
    </location>
</feature>
<dbReference type="InterPro" id="IPR001867">
    <property type="entry name" value="OmpR/PhoB-type_DNA-bd"/>
</dbReference>
<dbReference type="InterPro" id="IPR016032">
    <property type="entry name" value="Sig_transdc_resp-reg_C-effctor"/>
</dbReference>
<keyword evidence="3" id="KW-0805">Transcription regulation</keyword>
<protein>
    <submittedName>
        <fullName evidence="9">Winged helix-turn-helix domain-containing protein</fullName>
    </submittedName>
</protein>
<comment type="caution">
    <text evidence="9">The sequence shown here is derived from an EMBL/GenBank/DDBJ whole genome shotgun (WGS) entry which is preliminary data.</text>
</comment>
<dbReference type="PANTHER" id="PTHR35807">
    <property type="entry name" value="TRANSCRIPTIONAL REGULATOR REDD-RELATED"/>
    <property type="match status" value="1"/>
</dbReference>
<feature type="DNA-binding region" description="OmpR/PhoB-type" evidence="6">
    <location>
        <begin position="1"/>
        <end position="97"/>
    </location>
</feature>
<dbReference type="Pfam" id="PF03704">
    <property type="entry name" value="BTAD"/>
    <property type="match status" value="1"/>
</dbReference>
<dbReference type="PANTHER" id="PTHR35807:SF1">
    <property type="entry name" value="TRANSCRIPTIONAL REGULATOR REDD"/>
    <property type="match status" value="1"/>
</dbReference>
<keyword evidence="5" id="KW-0804">Transcription</keyword>
<evidence type="ECO:0000313" key="9">
    <source>
        <dbReference type="EMBL" id="MBY8882390.1"/>
    </source>
</evidence>
<dbReference type="SUPFAM" id="SSF46894">
    <property type="entry name" value="C-terminal effector domain of the bipartite response regulators"/>
    <property type="match status" value="1"/>
</dbReference>
<organism evidence="9 10">
    <name type="scientific">Actinacidiphila acidipaludis</name>
    <dbReference type="NCBI Taxonomy" id="2873382"/>
    <lineage>
        <taxon>Bacteria</taxon>
        <taxon>Bacillati</taxon>
        <taxon>Actinomycetota</taxon>
        <taxon>Actinomycetes</taxon>
        <taxon>Kitasatosporales</taxon>
        <taxon>Streptomycetaceae</taxon>
        <taxon>Actinacidiphila</taxon>
    </lineage>
</organism>
<dbReference type="Pfam" id="PF00486">
    <property type="entry name" value="Trans_reg_C"/>
    <property type="match status" value="1"/>
</dbReference>
<dbReference type="Gene3D" id="1.10.10.10">
    <property type="entry name" value="Winged helix-like DNA-binding domain superfamily/Winged helix DNA-binding domain"/>
    <property type="match status" value="1"/>
</dbReference>
<dbReference type="InterPro" id="IPR005158">
    <property type="entry name" value="BTAD"/>
</dbReference>
<keyword evidence="2" id="KW-0902">Two-component regulatory system</keyword>
<dbReference type="SMART" id="SM01043">
    <property type="entry name" value="BTAD"/>
    <property type="match status" value="1"/>
</dbReference>
<dbReference type="InterPro" id="IPR011990">
    <property type="entry name" value="TPR-like_helical_dom_sf"/>
</dbReference>
<name>A0ABS7QIZ7_9ACTN</name>
<feature type="compositionally biased region" description="Low complexity" evidence="7">
    <location>
        <begin position="264"/>
        <end position="275"/>
    </location>
</feature>
<dbReference type="SMART" id="SM00862">
    <property type="entry name" value="Trans_reg_C"/>
    <property type="match status" value="1"/>
</dbReference>
<dbReference type="InterPro" id="IPR051677">
    <property type="entry name" value="AfsR-DnrI-RedD_regulator"/>
</dbReference>
<keyword evidence="4 6" id="KW-0238">DNA-binding</keyword>
<evidence type="ECO:0000256" key="3">
    <source>
        <dbReference type="ARBA" id="ARBA00023015"/>
    </source>
</evidence>
<evidence type="ECO:0000259" key="8">
    <source>
        <dbReference type="PROSITE" id="PS51755"/>
    </source>
</evidence>
<dbReference type="Gene3D" id="1.25.40.10">
    <property type="entry name" value="Tetratricopeptide repeat domain"/>
    <property type="match status" value="1"/>
</dbReference>
<proteinExistence type="inferred from homology"/>
<evidence type="ECO:0000256" key="4">
    <source>
        <dbReference type="ARBA" id="ARBA00023125"/>
    </source>
</evidence>
<evidence type="ECO:0000256" key="5">
    <source>
        <dbReference type="ARBA" id="ARBA00023163"/>
    </source>
</evidence>
<gene>
    <name evidence="9" type="ORF">K7862_32845</name>
</gene>
<evidence type="ECO:0000256" key="2">
    <source>
        <dbReference type="ARBA" id="ARBA00023012"/>
    </source>
</evidence>
<dbReference type="CDD" id="cd15831">
    <property type="entry name" value="BTAD"/>
    <property type="match status" value="1"/>
</dbReference>
<evidence type="ECO:0000256" key="1">
    <source>
        <dbReference type="ARBA" id="ARBA00005820"/>
    </source>
</evidence>
<dbReference type="Proteomes" id="UP000778578">
    <property type="component" value="Unassembled WGS sequence"/>
</dbReference>
<evidence type="ECO:0000256" key="6">
    <source>
        <dbReference type="PROSITE-ProRule" id="PRU01091"/>
    </source>
</evidence>
<feature type="region of interest" description="Disordered" evidence="7">
    <location>
        <begin position="242"/>
        <end position="298"/>
    </location>
</feature>
<feature type="domain" description="OmpR/PhoB-type" evidence="8">
    <location>
        <begin position="1"/>
        <end position="97"/>
    </location>
</feature>
<dbReference type="EMBL" id="JAINZZ010000071">
    <property type="protein sequence ID" value="MBY8882390.1"/>
    <property type="molecule type" value="Genomic_DNA"/>
</dbReference>
<dbReference type="PROSITE" id="PS51755">
    <property type="entry name" value="OMPR_PHOB"/>
    <property type="match status" value="1"/>
</dbReference>
<dbReference type="InterPro" id="IPR036388">
    <property type="entry name" value="WH-like_DNA-bd_sf"/>
</dbReference>
<dbReference type="SUPFAM" id="SSF48452">
    <property type="entry name" value="TPR-like"/>
    <property type="match status" value="1"/>
</dbReference>